<dbReference type="EMBL" id="CAFBQG010000211">
    <property type="protein sequence ID" value="CAB5055331.1"/>
    <property type="molecule type" value="Genomic_DNA"/>
</dbReference>
<proteinExistence type="predicted"/>
<reference evidence="2" key="1">
    <citation type="submission" date="2020-05" db="EMBL/GenBank/DDBJ databases">
        <authorList>
            <person name="Chiriac C."/>
            <person name="Salcher M."/>
            <person name="Ghai R."/>
            <person name="Kavagutti S V."/>
        </authorList>
    </citation>
    <scope>NUCLEOTIDE SEQUENCE</scope>
</reference>
<dbReference type="AlphaFoldDB" id="A0A6J5Z8Z2"/>
<sequence length="86" mass="9652">MELLELKGVWNDVLDELEATNRIAWLAFFDARLAKLENQVLTLDFSDASKFQDGHDLKSTVSSSTYEALLIAIKKVTGLSLTLEFC</sequence>
<name>A0A6J5Z8Z2_9ZZZZ</name>
<evidence type="ECO:0000313" key="3">
    <source>
        <dbReference type="EMBL" id="CAB4699183.1"/>
    </source>
</evidence>
<protein>
    <submittedName>
        <fullName evidence="2">Unannotated protein</fullName>
    </submittedName>
</protein>
<dbReference type="EMBL" id="CAFAAO010000007">
    <property type="protein sequence ID" value="CAB4802320.1"/>
    <property type="molecule type" value="Genomic_DNA"/>
</dbReference>
<evidence type="ECO:0000313" key="7">
    <source>
        <dbReference type="EMBL" id="CAB5007183.1"/>
    </source>
</evidence>
<evidence type="ECO:0000313" key="4">
    <source>
        <dbReference type="EMBL" id="CAB4753718.1"/>
    </source>
</evidence>
<dbReference type="EMBL" id="CAESAI010000017">
    <property type="protein sequence ID" value="CAB4339131.1"/>
    <property type="molecule type" value="Genomic_DNA"/>
</dbReference>
<dbReference type="EMBL" id="CAEZYC010000006">
    <property type="protein sequence ID" value="CAB4699183.1"/>
    <property type="molecule type" value="Genomic_DNA"/>
</dbReference>
<evidence type="ECO:0000313" key="1">
    <source>
        <dbReference type="EMBL" id="CAB4333174.1"/>
    </source>
</evidence>
<dbReference type="EMBL" id="CAEZZD010000125">
    <property type="protein sequence ID" value="CAB4753718.1"/>
    <property type="molecule type" value="Genomic_DNA"/>
</dbReference>
<organism evidence="2">
    <name type="scientific">freshwater metagenome</name>
    <dbReference type="NCBI Taxonomy" id="449393"/>
    <lineage>
        <taxon>unclassified sequences</taxon>
        <taxon>metagenomes</taxon>
        <taxon>ecological metagenomes</taxon>
    </lineage>
</organism>
<evidence type="ECO:0000313" key="8">
    <source>
        <dbReference type="EMBL" id="CAB5055331.1"/>
    </source>
</evidence>
<dbReference type="EMBL" id="CAESAD010000001">
    <property type="protein sequence ID" value="CAB4333174.1"/>
    <property type="molecule type" value="Genomic_DNA"/>
</dbReference>
<evidence type="ECO:0000313" key="2">
    <source>
        <dbReference type="EMBL" id="CAB4339131.1"/>
    </source>
</evidence>
<dbReference type="EMBL" id="CAFBIX010000001">
    <property type="protein sequence ID" value="CAB4845746.1"/>
    <property type="molecule type" value="Genomic_DNA"/>
</dbReference>
<dbReference type="EMBL" id="CAFBPK010000001">
    <property type="protein sequence ID" value="CAB5007183.1"/>
    <property type="molecule type" value="Genomic_DNA"/>
</dbReference>
<evidence type="ECO:0000313" key="5">
    <source>
        <dbReference type="EMBL" id="CAB4802320.1"/>
    </source>
</evidence>
<gene>
    <name evidence="3" type="ORF">UFOPK2648_00220</name>
    <name evidence="4" type="ORF">UFOPK2824_00824</name>
    <name evidence="5" type="ORF">UFOPK3037_00716</name>
    <name evidence="6" type="ORF">UFOPK3278_00030</name>
    <name evidence="2" type="ORF">UFOPK3406_00839</name>
    <name evidence="1" type="ORF">UFOPK3925_00385</name>
    <name evidence="7" type="ORF">UFOPK4097_00088</name>
    <name evidence="8" type="ORF">UFOPK4301_01311</name>
</gene>
<evidence type="ECO:0000313" key="6">
    <source>
        <dbReference type="EMBL" id="CAB4845746.1"/>
    </source>
</evidence>
<accession>A0A6J5Z8Z2</accession>